<gene>
    <name evidence="1" type="ORF">PsorP6_015052</name>
</gene>
<protein>
    <submittedName>
        <fullName evidence="1">Uncharacterized protein</fullName>
    </submittedName>
</protein>
<evidence type="ECO:0000313" key="1">
    <source>
        <dbReference type="EMBL" id="KAI9909474.1"/>
    </source>
</evidence>
<dbReference type="Proteomes" id="UP001163321">
    <property type="component" value="Chromosome 7"/>
</dbReference>
<reference evidence="1 2" key="1">
    <citation type="journal article" date="2022" name="bioRxiv">
        <title>The genome of the oomycete Peronosclerospora sorghi, a cosmopolitan pathogen of maize and sorghum, is inflated with dispersed pseudogenes.</title>
        <authorList>
            <person name="Fletcher K."/>
            <person name="Martin F."/>
            <person name="Isakeit T."/>
            <person name="Cavanaugh K."/>
            <person name="Magill C."/>
            <person name="Michelmore R."/>
        </authorList>
    </citation>
    <scope>NUCLEOTIDE SEQUENCE [LARGE SCALE GENOMIC DNA]</scope>
    <source>
        <strain evidence="1">P6</strain>
    </source>
</reference>
<sequence>MPSTLSFDVLAQVTNNDASWSSELTRAQSEATDPSNTDLSDDLSLTYDDLIVLSDLFDSAKPELDVSRTQRKQATSPRPRCRKRRCNPANSDKIRPRSQQQRQKLEIELLKKQVVELEATLENLRERKLQRKKLLELHCTYLEIGSYDHNFVFSTCMDPIKTE</sequence>
<evidence type="ECO:0000313" key="2">
    <source>
        <dbReference type="Proteomes" id="UP001163321"/>
    </source>
</evidence>
<dbReference type="EMBL" id="CM047586">
    <property type="protein sequence ID" value="KAI9909474.1"/>
    <property type="molecule type" value="Genomic_DNA"/>
</dbReference>
<accession>A0ACC0VSK8</accession>
<name>A0ACC0VSK8_9STRA</name>
<comment type="caution">
    <text evidence="1">The sequence shown here is derived from an EMBL/GenBank/DDBJ whole genome shotgun (WGS) entry which is preliminary data.</text>
</comment>
<proteinExistence type="predicted"/>
<keyword evidence="2" id="KW-1185">Reference proteome</keyword>
<organism evidence="1 2">
    <name type="scientific">Peronosclerospora sorghi</name>
    <dbReference type="NCBI Taxonomy" id="230839"/>
    <lineage>
        <taxon>Eukaryota</taxon>
        <taxon>Sar</taxon>
        <taxon>Stramenopiles</taxon>
        <taxon>Oomycota</taxon>
        <taxon>Peronosporomycetes</taxon>
        <taxon>Peronosporales</taxon>
        <taxon>Peronosporaceae</taxon>
        <taxon>Peronosclerospora</taxon>
    </lineage>
</organism>